<evidence type="ECO:0000256" key="1">
    <source>
        <dbReference type="SAM" id="Phobius"/>
    </source>
</evidence>
<name>A0A0V1FYH5_TRIPS</name>
<dbReference type="AlphaFoldDB" id="A0A0V1FYH5"/>
<dbReference type="Proteomes" id="UP000054995">
    <property type="component" value="Unassembled WGS sequence"/>
</dbReference>
<protein>
    <submittedName>
        <fullName evidence="2">Uncharacterized protein</fullName>
    </submittedName>
</protein>
<comment type="caution">
    <text evidence="2">The sequence shown here is derived from an EMBL/GenBank/DDBJ whole genome shotgun (WGS) entry which is preliminary data.</text>
</comment>
<accession>A0A0V1FYH5</accession>
<evidence type="ECO:0000313" key="2">
    <source>
        <dbReference type="EMBL" id="KRY91111.1"/>
    </source>
</evidence>
<keyword evidence="3" id="KW-1185">Reference proteome</keyword>
<feature type="transmembrane region" description="Helical" evidence="1">
    <location>
        <begin position="21"/>
        <end position="49"/>
    </location>
</feature>
<dbReference type="EMBL" id="JYDT01000016">
    <property type="protein sequence ID" value="KRY91111.1"/>
    <property type="molecule type" value="Genomic_DNA"/>
</dbReference>
<reference evidence="2 3" key="1">
    <citation type="submission" date="2015-01" db="EMBL/GenBank/DDBJ databases">
        <title>Evolution of Trichinella species and genotypes.</title>
        <authorList>
            <person name="Korhonen P.K."/>
            <person name="Edoardo P."/>
            <person name="Giuseppe L.R."/>
            <person name="Gasser R.B."/>
        </authorList>
    </citation>
    <scope>NUCLEOTIDE SEQUENCE [LARGE SCALE GENOMIC DNA]</scope>
    <source>
        <strain evidence="2">ISS470</strain>
    </source>
</reference>
<sequence>MMWKIHDLFILPSFPKNGKQVLPVIPPLFQCIGVWSSILLGFSFVLFFIKQGLALLNDSLTIRTIRSKYPPFHGVRT</sequence>
<proteinExistence type="predicted"/>
<keyword evidence="1" id="KW-1133">Transmembrane helix</keyword>
<organism evidence="2 3">
    <name type="scientific">Trichinella pseudospiralis</name>
    <name type="common">Parasitic roundworm</name>
    <dbReference type="NCBI Taxonomy" id="6337"/>
    <lineage>
        <taxon>Eukaryota</taxon>
        <taxon>Metazoa</taxon>
        <taxon>Ecdysozoa</taxon>
        <taxon>Nematoda</taxon>
        <taxon>Enoplea</taxon>
        <taxon>Dorylaimia</taxon>
        <taxon>Trichinellida</taxon>
        <taxon>Trichinellidae</taxon>
        <taxon>Trichinella</taxon>
    </lineage>
</organism>
<evidence type="ECO:0000313" key="3">
    <source>
        <dbReference type="Proteomes" id="UP000054995"/>
    </source>
</evidence>
<keyword evidence="1" id="KW-0472">Membrane</keyword>
<keyword evidence="1" id="KW-0812">Transmembrane</keyword>
<gene>
    <name evidence="2" type="ORF">T4D_13796</name>
</gene>